<keyword evidence="3" id="KW-1185">Reference proteome</keyword>
<reference evidence="2" key="1">
    <citation type="submission" date="2021-06" db="EMBL/GenBank/DDBJ databases">
        <authorList>
            <person name="Hodson N. C."/>
            <person name="Mongue J. A."/>
            <person name="Jaron S. K."/>
        </authorList>
    </citation>
    <scope>NUCLEOTIDE SEQUENCE</scope>
</reference>
<sequence length="328" mass="37148">MYTPGVTSCTFDCLGVPKKTFAARLVPVVPYCSECVVACYWTVDGSGKCSCLTALEQAESDLVGFLRRGSVCEGFVETYCHVERSFANPLLQANQGAFGIRSIMSLVLRITLMVTSVLVWFQPERSGRVRRYIIRHLQALLRRVRENRMVPARSSSNGNQVLLRPCVPPPQLPAPPTAPPRSHRSRSTRQEPTPVQVPILPNPPDFHLDQSLEQQRLIVLRFWDFKSGNQRLISRMNWLQNRLLELQKPLHPSPPPLRLALSHLHPFPPPLRPFLPTLRPAPSPEPSPSHHHLRQEQLQELLTDDEDEVLPSRSTMLFGNKDSYVLSL</sequence>
<protein>
    <submittedName>
        <fullName evidence="2">Uncharacterized protein</fullName>
    </submittedName>
</protein>
<name>A0A8J2L2G5_9HEXA</name>
<evidence type="ECO:0000313" key="3">
    <source>
        <dbReference type="Proteomes" id="UP000708208"/>
    </source>
</evidence>
<organism evidence="2 3">
    <name type="scientific">Allacma fusca</name>
    <dbReference type="NCBI Taxonomy" id="39272"/>
    <lineage>
        <taxon>Eukaryota</taxon>
        <taxon>Metazoa</taxon>
        <taxon>Ecdysozoa</taxon>
        <taxon>Arthropoda</taxon>
        <taxon>Hexapoda</taxon>
        <taxon>Collembola</taxon>
        <taxon>Symphypleona</taxon>
        <taxon>Sminthuridae</taxon>
        <taxon>Allacma</taxon>
    </lineage>
</organism>
<feature type="compositionally biased region" description="Pro residues" evidence="1">
    <location>
        <begin position="166"/>
        <end position="179"/>
    </location>
</feature>
<feature type="compositionally biased region" description="Pro residues" evidence="1">
    <location>
        <begin position="273"/>
        <end position="287"/>
    </location>
</feature>
<dbReference type="EMBL" id="CAJVCH010531819">
    <property type="protein sequence ID" value="CAG7824140.1"/>
    <property type="molecule type" value="Genomic_DNA"/>
</dbReference>
<gene>
    <name evidence="2" type="ORF">AFUS01_LOCUS34315</name>
</gene>
<feature type="region of interest" description="Disordered" evidence="1">
    <location>
        <begin position="273"/>
        <end position="293"/>
    </location>
</feature>
<dbReference type="Proteomes" id="UP000708208">
    <property type="component" value="Unassembled WGS sequence"/>
</dbReference>
<feature type="region of interest" description="Disordered" evidence="1">
    <location>
        <begin position="151"/>
        <end position="197"/>
    </location>
</feature>
<evidence type="ECO:0000256" key="1">
    <source>
        <dbReference type="SAM" id="MobiDB-lite"/>
    </source>
</evidence>
<dbReference type="AlphaFoldDB" id="A0A8J2L2G5"/>
<accession>A0A8J2L2G5</accession>
<comment type="caution">
    <text evidence="2">The sequence shown here is derived from an EMBL/GenBank/DDBJ whole genome shotgun (WGS) entry which is preliminary data.</text>
</comment>
<proteinExistence type="predicted"/>
<evidence type="ECO:0000313" key="2">
    <source>
        <dbReference type="EMBL" id="CAG7824140.1"/>
    </source>
</evidence>